<organism evidence="2 3">
    <name type="scientific">Plasmodium falciparum (isolate Dd2)</name>
    <dbReference type="NCBI Taxonomy" id="57267"/>
    <lineage>
        <taxon>Eukaryota</taxon>
        <taxon>Sar</taxon>
        <taxon>Alveolata</taxon>
        <taxon>Apicomplexa</taxon>
        <taxon>Aconoidasida</taxon>
        <taxon>Haemosporida</taxon>
        <taxon>Plasmodiidae</taxon>
        <taxon>Plasmodium</taxon>
        <taxon>Plasmodium (Laverania)</taxon>
    </lineage>
</organism>
<protein>
    <submittedName>
        <fullName evidence="2">Uncharacterized protein</fullName>
    </submittedName>
</protein>
<dbReference type="OMA" id="MCNIFTQ"/>
<accession>A0A0L7M726</accession>
<keyword evidence="1" id="KW-0812">Transmembrane</keyword>
<evidence type="ECO:0000313" key="2">
    <source>
        <dbReference type="EMBL" id="KOB88375.1"/>
    </source>
</evidence>
<evidence type="ECO:0000256" key="1">
    <source>
        <dbReference type="SAM" id="Phobius"/>
    </source>
</evidence>
<feature type="transmembrane region" description="Helical" evidence="1">
    <location>
        <begin position="258"/>
        <end position="286"/>
    </location>
</feature>
<sequence>MFLIKCATSIYDDNFIFTFKNAKKINTIKNDVKKYEIELNLTFNIKKSGKEFFLVSLIPARNLQILQFKKEETNEINENVQKFKIYHYPFENKENTKTVPPEYEYSEKSLKTFFPSIPTIYPSTYILKISVEIPKEGLNSEGIWIFSIAEKNNSSSEKQKCTIYYDELAEVFLQKSNSNNLFLLYCNSTTNAEILNLIPDIRKNFDVQLFTTKNFYGAHEAIYKVQINFDKIDTTLQAGNYLNKNVKRKKKKKKKKKYIVKIIKIFYKYIYTYIHIYISMCIYFFYLKDKIMISIKLPVDLCYSNSCFNKNATNPCLNIKSNPFDECTYIFRSYKFLLKSKSNEVITKIFDVLIENINNPIIDIERDKMWVINVYTIDNINFIINSEHKEILERVSDDVCSKNFINKFINKYSDTITWIASHMAIKPTPPLIFLKVEPINKYELMENPLIVQFKLLFLEGHIFKNCLIEMKSIHRFSSVLTKTEYRLNIYNHKLLLPNSSFKPIIDDEHRIDIEKSVIKNNDIIEFAIDVKKYRNNEYWYVIIKCLNDQNVYVKEAQSLFIYPIENKKIYISDLYYRKKIDDNKYMFYLNIFVYDEKELDIKLSLSSIQENNNVQLSESCDAFVYTSCYNLVYHECSKIKEQEIMYQINSYKSTDKHFTVFFPLIIQKTNENFNLQIELNTKNNPRHVIKKMNINIENILLTNSNKPCINQLIWKLKKYKKKYESHLFILFKVVNCQKIYEPFLVSFQNNENFYAKTDPLDNSEKFTFQKTYKQKYPIDYQSISQKIFEKNIISIITIVLIDYNFLYSLKTDGKNQFMQFLKKNVFFSYNKYYVVSYYNKDLLIEFYKYIDVANVRIDIVQKSSDIQNLLGALEKTISFAEQVKHKEQNYMNSEYSILVLTDIKGMTNVKEDTNIYIQNDADVDKIFSRIYIIVFEKGDYSNTDIFYESIQKVDHMYIYNYKKKNKDNLYFLSFHKYIIDEQLMLNYSKSILQDYIILHTQIYKTSWYLLGICRNNILKNSMVNRKLHIYYVDQLIKTVPYTISKEETNSVYDNSSISSFQDMCNIFTHMQLLGYK</sequence>
<dbReference type="Proteomes" id="UP000054282">
    <property type="component" value="Unassembled WGS sequence"/>
</dbReference>
<dbReference type="OrthoDB" id="369812at2759"/>
<keyword evidence="1" id="KW-1133">Transmembrane helix</keyword>
<keyword evidence="1" id="KW-0472">Membrane</keyword>
<reference evidence="3" key="1">
    <citation type="submission" date="2006-09" db="EMBL/GenBank/DDBJ databases">
        <title>Annotation of Plasmodium falciparum Dd2.</title>
        <authorList>
            <consortium name="The Broad Institute Genome Sequencing Platform"/>
            <person name="Volkman S.K."/>
            <person name="Neafsey D.E."/>
            <person name="Dash A.P."/>
            <person name="Chitnis C.E."/>
            <person name="Hartl D.L."/>
            <person name="Young S.K."/>
            <person name="Zeng Q."/>
            <person name="Koehrsen M."/>
            <person name="Alvarado L."/>
            <person name="Berlin A."/>
            <person name="Borenstein D."/>
            <person name="Chapman S.B."/>
            <person name="Chen Z."/>
            <person name="Engels R."/>
            <person name="Freedman E."/>
            <person name="Gellesch M."/>
            <person name="Goldberg J."/>
            <person name="Griggs A."/>
            <person name="Gujja S."/>
            <person name="Heilman E.R."/>
            <person name="Heiman D.I."/>
            <person name="Howarth C."/>
            <person name="Jen D."/>
            <person name="Larson L."/>
            <person name="Mehta T."/>
            <person name="Neiman D."/>
            <person name="Park D."/>
            <person name="Pearson M."/>
            <person name="Roberts A."/>
            <person name="Saif S."/>
            <person name="Shea T."/>
            <person name="Shenoy N."/>
            <person name="Sisk P."/>
            <person name="Stolte C."/>
            <person name="Sykes S."/>
            <person name="Walk T."/>
            <person name="White J."/>
            <person name="Yandava C."/>
            <person name="Haas B."/>
            <person name="Henn M.R."/>
            <person name="Nusbaum C."/>
            <person name="Birren B."/>
        </authorList>
    </citation>
    <scope>NUCLEOTIDE SEQUENCE [LARGE SCALE GENOMIC DNA]</scope>
</reference>
<reference evidence="3" key="2">
    <citation type="submission" date="2006-09" db="EMBL/GenBank/DDBJ databases">
        <title>The genome sequence of Plasmodium falciparum Dd2.</title>
        <authorList>
            <consortium name="The Broad Institute Genome Sequencing Platform"/>
            <person name="Birren B."/>
            <person name="Lander E."/>
            <person name="Galagan J."/>
            <person name="Nusbaum C."/>
            <person name="Devon K."/>
            <person name="Henn M."/>
            <person name="Jaffe D."/>
            <person name="Butler J."/>
            <person name="Alvarez P."/>
            <person name="Gnerre S."/>
            <person name="Grabherr M."/>
            <person name="Kleber M."/>
            <person name="Mauceli E."/>
            <person name="Brockman W."/>
            <person name="MacCallum I.A."/>
            <person name="Rounsley S."/>
            <person name="Young S."/>
            <person name="LaButti K."/>
            <person name="Pushparaj V."/>
            <person name="DeCaprio D."/>
            <person name="Crawford M."/>
            <person name="Koehrsen M."/>
            <person name="Engels R."/>
            <person name="Montgomery P."/>
            <person name="Pearson M."/>
            <person name="Howarth C."/>
            <person name="Larson L."/>
            <person name="Luoma S."/>
            <person name="White J."/>
            <person name="Kodira C."/>
            <person name="Zeng Q."/>
            <person name="O'Leary S."/>
            <person name="Yandava C."/>
            <person name="Alvarado L."/>
            <person name="Wirth D."/>
            <person name="Volkman S."/>
            <person name="Hartl D."/>
        </authorList>
    </citation>
    <scope>NUCLEOTIDE SEQUENCE [LARGE SCALE GENOMIC DNA]</scope>
</reference>
<name>A0A0L7M726_PLAF4</name>
<dbReference type="KEGG" id="pfd:PFDG_01935"/>
<dbReference type="EMBL" id="GG701630">
    <property type="protein sequence ID" value="KOB88375.1"/>
    <property type="molecule type" value="Genomic_DNA"/>
</dbReference>
<dbReference type="AlphaFoldDB" id="A0A0L7M726"/>
<proteinExistence type="predicted"/>
<gene>
    <name evidence="2" type="ORF">PFDG_01935</name>
</gene>
<evidence type="ECO:0000313" key="3">
    <source>
        <dbReference type="Proteomes" id="UP000054282"/>
    </source>
</evidence>